<evidence type="ECO:0008006" key="13">
    <source>
        <dbReference type="Google" id="ProtNLM"/>
    </source>
</evidence>
<feature type="signal peptide" evidence="10">
    <location>
        <begin position="1"/>
        <end position="17"/>
    </location>
</feature>
<name>A0A1L9SFG8_9EURO</name>
<dbReference type="PROSITE" id="PS00086">
    <property type="entry name" value="CYTOCHROME_P450"/>
    <property type="match status" value="1"/>
</dbReference>
<dbReference type="RefSeq" id="XP_022580451.1">
    <property type="nucleotide sequence ID" value="XM_022725902.1"/>
</dbReference>
<dbReference type="GO" id="GO:0020037">
    <property type="term" value="F:heme binding"/>
    <property type="evidence" value="ECO:0007669"/>
    <property type="project" value="InterPro"/>
</dbReference>
<dbReference type="EMBL" id="KV878344">
    <property type="protein sequence ID" value="OJJ45941.1"/>
    <property type="molecule type" value="Genomic_DNA"/>
</dbReference>
<gene>
    <name evidence="11" type="ORF">ASPZODRAFT_152888</name>
</gene>
<dbReference type="GO" id="GO:0016705">
    <property type="term" value="F:oxidoreductase activity, acting on paired donors, with incorporation or reduction of molecular oxygen"/>
    <property type="evidence" value="ECO:0007669"/>
    <property type="project" value="InterPro"/>
</dbReference>
<dbReference type="Proteomes" id="UP000184188">
    <property type="component" value="Unassembled WGS sequence"/>
</dbReference>
<keyword evidence="3 8" id="KW-0349">Heme</keyword>
<dbReference type="Pfam" id="PF00067">
    <property type="entry name" value="p450"/>
    <property type="match status" value="1"/>
</dbReference>
<dbReference type="InterPro" id="IPR002401">
    <property type="entry name" value="Cyt_P450_E_grp-I"/>
</dbReference>
<keyword evidence="6 8" id="KW-0408">Iron</keyword>
<evidence type="ECO:0000256" key="8">
    <source>
        <dbReference type="PIRSR" id="PIRSR602401-1"/>
    </source>
</evidence>
<dbReference type="STRING" id="1073090.A0A1L9SFG8"/>
<evidence type="ECO:0000256" key="1">
    <source>
        <dbReference type="ARBA" id="ARBA00001971"/>
    </source>
</evidence>
<dbReference type="GO" id="GO:0004497">
    <property type="term" value="F:monooxygenase activity"/>
    <property type="evidence" value="ECO:0007669"/>
    <property type="project" value="UniProtKB-KW"/>
</dbReference>
<dbReference type="PRINTS" id="PR00463">
    <property type="entry name" value="EP450I"/>
</dbReference>
<accession>A0A1L9SFG8</accession>
<dbReference type="InterPro" id="IPR017972">
    <property type="entry name" value="Cyt_P450_CS"/>
</dbReference>
<keyword evidence="12" id="KW-1185">Reference proteome</keyword>
<dbReference type="InterPro" id="IPR001128">
    <property type="entry name" value="Cyt_P450"/>
</dbReference>
<dbReference type="GeneID" id="34612366"/>
<evidence type="ECO:0000256" key="4">
    <source>
        <dbReference type="ARBA" id="ARBA00022723"/>
    </source>
</evidence>
<evidence type="ECO:0000256" key="6">
    <source>
        <dbReference type="ARBA" id="ARBA00023004"/>
    </source>
</evidence>
<feature type="binding site" description="axial binding residue" evidence="8">
    <location>
        <position position="409"/>
    </location>
    <ligand>
        <name>heme</name>
        <dbReference type="ChEBI" id="CHEBI:30413"/>
    </ligand>
    <ligandPart>
        <name>Fe</name>
        <dbReference type="ChEBI" id="CHEBI:18248"/>
    </ligandPart>
</feature>
<dbReference type="PRINTS" id="PR00385">
    <property type="entry name" value="P450"/>
</dbReference>
<keyword evidence="4 8" id="KW-0479">Metal-binding</keyword>
<proteinExistence type="inferred from homology"/>
<evidence type="ECO:0000313" key="11">
    <source>
        <dbReference type="EMBL" id="OJJ45941.1"/>
    </source>
</evidence>
<dbReference type="InterPro" id="IPR050364">
    <property type="entry name" value="Cytochrome_P450_fung"/>
</dbReference>
<evidence type="ECO:0000256" key="7">
    <source>
        <dbReference type="ARBA" id="ARBA00023033"/>
    </source>
</evidence>
<dbReference type="Gene3D" id="1.10.630.10">
    <property type="entry name" value="Cytochrome P450"/>
    <property type="match status" value="1"/>
</dbReference>
<sequence>MILFLLLLFLLLLPLYARKKSNLPPGPRGLPLIGNLHQIPAKQPWRRFRAWHKRYGPLVSIRFGQRQMIILGNYRIAQAFLDRRSKTYSSRPELFSQLGGGTPHTLFLPTGPRWRAHRRIHASFLASRQTTRYRPLQDVESRQVLAELLTSNDFAARFHRYSASLAFSLAYGRRIARGDEPEVQAIERIVRELFQAVNPVLAAFPLLSALPAWLAPWRRAAARLHDAQQQLFLALGATAMETPSWNWTLAASRTREAQAMSAAERAWVTGITFEAASDTTTLSLEFVIRACVLYPEAVRQVQEEISSILRGDDLPGWEDLDRLPRLDAFLLEVYRMFPTSPAFGAFHAAQEDDVYEGYSIPRGTAVVTNNHSLGFDEETFGDPWSFRPDRWLQDPTLPMSNFGYGRRICPGQHLAHSSIRLITARLLWGFDISGVPGQSTDPHDITDGLLARPTPFEARFSPRSPQHKTRIEMAWQEAEKDVDVILRQIGSSQPDGILGVRSVTE</sequence>
<dbReference type="AlphaFoldDB" id="A0A1L9SFG8"/>
<feature type="chain" id="PRO_5012950894" description="Cytochrome P450" evidence="10">
    <location>
        <begin position="18"/>
        <end position="505"/>
    </location>
</feature>
<keyword evidence="5 9" id="KW-0560">Oxidoreductase</keyword>
<comment type="cofactor">
    <cofactor evidence="1 8">
        <name>heme</name>
        <dbReference type="ChEBI" id="CHEBI:30413"/>
    </cofactor>
</comment>
<evidence type="ECO:0000313" key="12">
    <source>
        <dbReference type="Proteomes" id="UP000184188"/>
    </source>
</evidence>
<dbReference type="GO" id="GO:0005506">
    <property type="term" value="F:iron ion binding"/>
    <property type="evidence" value="ECO:0007669"/>
    <property type="project" value="InterPro"/>
</dbReference>
<evidence type="ECO:0000256" key="3">
    <source>
        <dbReference type="ARBA" id="ARBA00022617"/>
    </source>
</evidence>
<dbReference type="PANTHER" id="PTHR46300:SF1">
    <property type="entry name" value="P450, PUTATIVE (EUROFUNG)-RELATED"/>
    <property type="match status" value="1"/>
</dbReference>
<organism evidence="11 12">
    <name type="scientific">Penicilliopsis zonata CBS 506.65</name>
    <dbReference type="NCBI Taxonomy" id="1073090"/>
    <lineage>
        <taxon>Eukaryota</taxon>
        <taxon>Fungi</taxon>
        <taxon>Dikarya</taxon>
        <taxon>Ascomycota</taxon>
        <taxon>Pezizomycotina</taxon>
        <taxon>Eurotiomycetes</taxon>
        <taxon>Eurotiomycetidae</taxon>
        <taxon>Eurotiales</taxon>
        <taxon>Aspergillaceae</taxon>
        <taxon>Penicilliopsis</taxon>
    </lineage>
</organism>
<comment type="similarity">
    <text evidence="2 9">Belongs to the cytochrome P450 family.</text>
</comment>
<dbReference type="SUPFAM" id="SSF48264">
    <property type="entry name" value="Cytochrome P450"/>
    <property type="match status" value="1"/>
</dbReference>
<keyword evidence="10" id="KW-0732">Signal</keyword>
<evidence type="ECO:0000256" key="9">
    <source>
        <dbReference type="RuleBase" id="RU000461"/>
    </source>
</evidence>
<evidence type="ECO:0000256" key="2">
    <source>
        <dbReference type="ARBA" id="ARBA00010617"/>
    </source>
</evidence>
<reference evidence="12" key="1">
    <citation type="journal article" date="2017" name="Genome Biol.">
        <title>Comparative genomics reveals high biological diversity and specific adaptations in the industrially and medically important fungal genus Aspergillus.</title>
        <authorList>
            <person name="de Vries R.P."/>
            <person name="Riley R."/>
            <person name="Wiebenga A."/>
            <person name="Aguilar-Osorio G."/>
            <person name="Amillis S."/>
            <person name="Uchima C.A."/>
            <person name="Anderluh G."/>
            <person name="Asadollahi M."/>
            <person name="Askin M."/>
            <person name="Barry K."/>
            <person name="Battaglia E."/>
            <person name="Bayram O."/>
            <person name="Benocci T."/>
            <person name="Braus-Stromeyer S.A."/>
            <person name="Caldana C."/>
            <person name="Canovas D."/>
            <person name="Cerqueira G.C."/>
            <person name="Chen F."/>
            <person name="Chen W."/>
            <person name="Choi C."/>
            <person name="Clum A."/>
            <person name="Dos Santos R.A."/>
            <person name="Damasio A.R."/>
            <person name="Diallinas G."/>
            <person name="Emri T."/>
            <person name="Fekete E."/>
            <person name="Flipphi M."/>
            <person name="Freyberg S."/>
            <person name="Gallo A."/>
            <person name="Gournas C."/>
            <person name="Habgood R."/>
            <person name="Hainaut M."/>
            <person name="Harispe M.L."/>
            <person name="Henrissat B."/>
            <person name="Hilden K.S."/>
            <person name="Hope R."/>
            <person name="Hossain A."/>
            <person name="Karabika E."/>
            <person name="Karaffa L."/>
            <person name="Karanyi Z."/>
            <person name="Krasevec N."/>
            <person name="Kuo A."/>
            <person name="Kusch H."/>
            <person name="LaButti K."/>
            <person name="Lagendijk E.L."/>
            <person name="Lapidus A."/>
            <person name="Levasseur A."/>
            <person name="Lindquist E."/>
            <person name="Lipzen A."/>
            <person name="Logrieco A.F."/>
            <person name="MacCabe A."/>
            <person name="Maekelae M.R."/>
            <person name="Malavazi I."/>
            <person name="Melin P."/>
            <person name="Meyer V."/>
            <person name="Mielnichuk N."/>
            <person name="Miskei M."/>
            <person name="Molnar A.P."/>
            <person name="Mule G."/>
            <person name="Ngan C.Y."/>
            <person name="Orejas M."/>
            <person name="Orosz E."/>
            <person name="Ouedraogo J.P."/>
            <person name="Overkamp K.M."/>
            <person name="Park H.-S."/>
            <person name="Perrone G."/>
            <person name="Piumi F."/>
            <person name="Punt P.J."/>
            <person name="Ram A.F."/>
            <person name="Ramon A."/>
            <person name="Rauscher S."/>
            <person name="Record E."/>
            <person name="Riano-Pachon D.M."/>
            <person name="Robert V."/>
            <person name="Roehrig J."/>
            <person name="Ruller R."/>
            <person name="Salamov A."/>
            <person name="Salih N.S."/>
            <person name="Samson R.A."/>
            <person name="Sandor E."/>
            <person name="Sanguinetti M."/>
            <person name="Schuetze T."/>
            <person name="Sepcic K."/>
            <person name="Shelest E."/>
            <person name="Sherlock G."/>
            <person name="Sophianopoulou V."/>
            <person name="Squina F.M."/>
            <person name="Sun H."/>
            <person name="Susca A."/>
            <person name="Todd R.B."/>
            <person name="Tsang A."/>
            <person name="Unkles S.E."/>
            <person name="van de Wiele N."/>
            <person name="van Rossen-Uffink D."/>
            <person name="Oliveira J.V."/>
            <person name="Vesth T.C."/>
            <person name="Visser J."/>
            <person name="Yu J.-H."/>
            <person name="Zhou M."/>
            <person name="Andersen M.R."/>
            <person name="Archer D.B."/>
            <person name="Baker S.E."/>
            <person name="Benoit I."/>
            <person name="Brakhage A.A."/>
            <person name="Braus G.H."/>
            <person name="Fischer R."/>
            <person name="Frisvad J.C."/>
            <person name="Goldman G.H."/>
            <person name="Houbraken J."/>
            <person name="Oakley B."/>
            <person name="Pocsi I."/>
            <person name="Scazzocchio C."/>
            <person name="Seiboth B."/>
            <person name="vanKuyk P.A."/>
            <person name="Wortman J."/>
            <person name="Dyer P.S."/>
            <person name="Grigoriev I.V."/>
        </authorList>
    </citation>
    <scope>NUCLEOTIDE SEQUENCE [LARGE SCALE GENOMIC DNA]</scope>
    <source>
        <strain evidence="12">CBS 506.65</strain>
    </source>
</reference>
<dbReference type="VEuPathDB" id="FungiDB:ASPZODRAFT_152888"/>
<dbReference type="InterPro" id="IPR036396">
    <property type="entry name" value="Cyt_P450_sf"/>
</dbReference>
<dbReference type="PANTHER" id="PTHR46300">
    <property type="entry name" value="P450, PUTATIVE (EUROFUNG)-RELATED-RELATED"/>
    <property type="match status" value="1"/>
</dbReference>
<dbReference type="OrthoDB" id="1470350at2759"/>
<protein>
    <recommendedName>
        <fullName evidence="13">Cytochrome P450</fullName>
    </recommendedName>
</protein>
<keyword evidence="7 9" id="KW-0503">Monooxygenase</keyword>
<dbReference type="CDD" id="cd11065">
    <property type="entry name" value="CYP64-like"/>
    <property type="match status" value="1"/>
</dbReference>
<evidence type="ECO:0000256" key="10">
    <source>
        <dbReference type="SAM" id="SignalP"/>
    </source>
</evidence>
<evidence type="ECO:0000256" key="5">
    <source>
        <dbReference type="ARBA" id="ARBA00023002"/>
    </source>
</evidence>